<feature type="signal peptide" evidence="6">
    <location>
        <begin position="1"/>
        <end position="28"/>
    </location>
</feature>
<proteinExistence type="predicted"/>
<dbReference type="InterPro" id="IPR051057">
    <property type="entry name" value="PI-PLC_domain"/>
</dbReference>
<dbReference type="PROSITE" id="PS50007">
    <property type="entry name" value="PIPLC_X_DOMAIN"/>
    <property type="match status" value="1"/>
</dbReference>
<feature type="chain" id="PRO_5003049337" description="1-phosphatidylinositol phosphodiesterase" evidence="6">
    <location>
        <begin position="29"/>
        <end position="297"/>
    </location>
</feature>
<evidence type="ECO:0000256" key="4">
    <source>
        <dbReference type="ARBA" id="ARBA00030474"/>
    </source>
</evidence>
<evidence type="ECO:0000313" key="9">
    <source>
        <dbReference type="Proteomes" id="UP000000844"/>
    </source>
</evidence>
<dbReference type="HOGENOM" id="CLU_024117_3_0_11"/>
<evidence type="ECO:0000256" key="2">
    <source>
        <dbReference type="ARBA" id="ARBA00012581"/>
    </source>
</evidence>
<organism evidence="8 9">
    <name type="scientific">Stackebrandtia nassauensis (strain DSM 44728 / CIP 108903 / NRRL B-16338 / NBRC 102104 / LLR-40K-21)</name>
    <dbReference type="NCBI Taxonomy" id="446470"/>
    <lineage>
        <taxon>Bacteria</taxon>
        <taxon>Bacillati</taxon>
        <taxon>Actinomycetota</taxon>
        <taxon>Actinomycetes</taxon>
        <taxon>Glycomycetales</taxon>
        <taxon>Glycomycetaceae</taxon>
        <taxon>Stackebrandtia</taxon>
    </lineage>
</organism>
<name>D3PXT4_STANL</name>
<dbReference type="eggNOG" id="COG0823">
    <property type="taxonomic scope" value="Bacteria"/>
</dbReference>
<evidence type="ECO:0000256" key="1">
    <source>
        <dbReference type="ARBA" id="ARBA00001316"/>
    </source>
</evidence>
<keyword evidence="6" id="KW-0732">Signal</keyword>
<dbReference type="EMBL" id="CP001778">
    <property type="protein sequence ID" value="ADD43414.1"/>
    <property type="molecule type" value="Genomic_DNA"/>
</dbReference>
<evidence type="ECO:0000256" key="5">
    <source>
        <dbReference type="ARBA" id="ARBA00030782"/>
    </source>
</evidence>
<reference evidence="8 9" key="1">
    <citation type="journal article" date="2009" name="Stand. Genomic Sci.">
        <title>Complete genome sequence of Stackebrandtia nassauensis type strain (LLR-40K-21).</title>
        <authorList>
            <person name="Munk C."/>
            <person name="Lapidus A."/>
            <person name="Copeland A."/>
            <person name="Jando M."/>
            <person name="Mayilraj S."/>
            <person name="Glavina Del Rio T."/>
            <person name="Nolan M."/>
            <person name="Chen F."/>
            <person name="Lucas S."/>
            <person name="Tice H."/>
            <person name="Cheng J.F."/>
            <person name="Han C."/>
            <person name="Detter J.C."/>
            <person name="Bruce D."/>
            <person name="Goodwin L."/>
            <person name="Chain P."/>
            <person name="Pitluck S."/>
            <person name="Goker M."/>
            <person name="Ovchinikova G."/>
            <person name="Pati A."/>
            <person name="Ivanova N."/>
            <person name="Mavromatis K."/>
            <person name="Chen A."/>
            <person name="Palaniappan K."/>
            <person name="Land M."/>
            <person name="Hauser L."/>
            <person name="Chang Y.J."/>
            <person name="Jeffries C.D."/>
            <person name="Bristow J."/>
            <person name="Eisen J.A."/>
            <person name="Markowitz V."/>
            <person name="Hugenholtz P."/>
            <person name="Kyrpides N.C."/>
            <person name="Klenk H.P."/>
        </authorList>
    </citation>
    <scope>NUCLEOTIDE SEQUENCE [LARGE SCALE GENOMIC DNA]</scope>
    <source>
        <strain evidence="9">DSM 44728 / CIP 108903 / NRRL B-16338 / NBRC 102104 / LLR-40K-21</strain>
    </source>
</reference>
<gene>
    <name evidence="8" type="ordered locus">Snas_3757</name>
</gene>
<dbReference type="STRING" id="446470.Snas_3757"/>
<dbReference type="SUPFAM" id="SSF51695">
    <property type="entry name" value="PLC-like phosphodiesterases"/>
    <property type="match status" value="1"/>
</dbReference>
<dbReference type="EC" id="4.6.1.13" evidence="2"/>
<dbReference type="GO" id="GO:0008081">
    <property type="term" value="F:phosphoric diester hydrolase activity"/>
    <property type="evidence" value="ECO:0007669"/>
    <property type="project" value="InterPro"/>
</dbReference>
<comment type="catalytic activity">
    <reaction evidence="1">
        <text>a 1,2-diacyl-sn-glycero-3-phospho-(1D-myo-inositol) = 1D-myo-inositol 1,2-cyclic phosphate + a 1,2-diacyl-sn-glycerol</text>
        <dbReference type="Rhea" id="RHEA:17093"/>
        <dbReference type="ChEBI" id="CHEBI:17815"/>
        <dbReference type="ChEBI" id="CHEBI:57880"/>
        <dbReference type="ChEBI" id="CHEBI:58484"/>
        <dbReference type="EC" id="4.6.1.13"/>
    </reaction>
</comment>
<dbReference type="KEGG" id="sna:Snas_3757"/>
<sequence>MSLRRRTFLTTAALAGGAALVGVATARADTVRGGLDWMSAVPDGTTLDDMTIPGTHDTCAIIGGPFDTAKCQDIGLLDQLNLGIRFIDIRCRLYEGAFTIHHGPIYQEMNFTDVLSETRTFLEANPSETVIMSVQQEYSEAPAEEWAAVFNDRYMRDEGFDSLLYRDNRLPGIGEVRGKMVLIANQDHIGGIPASNGDLLSYQNEWEAPVHEKWDLVRDHLDAAEADTGTKLYVNYTSTTTGETIPNPRNYAEDINPVTKEHVDAAVDRHPKFGAVVMDFAGSVEPGLIDSLLACNG</sequence>
<dbReference type="InterPro" id="IPR000909">
    <property type="entry name" value="PLipase_C_PInositol-sp_X_dom"/>
</dbReference>
<dbReference type="Gene3D" id="3.20.20.190">
    <property type="entry name" value="Phosphatidylinositol (PI) phosphodiesterase"/>
    <property type="match status" value="1"/>
</dbReference>
<keyword evidence="9" id="KW-1185">Reference proteome</keyword>
<evidence type="ECO:0000256" key="6">
    <source>
        <dbReference type="SAM" id="SignalP"/>
    </source>
</evidence>
<keyword evidence="8" id="KW-0456">Lyase</keyword>
<accession>D3PXT4</accession>
<dbReference type="GO" id="GO:0004436">
    <property type="term" value="F:phosphatidylinositol diacylglycerol-lyase activity"/>
    <property type="evidence" value="ECO:0007669"/>
    <property type="project" value="UniProtKB-EC"/>
</dbReference>
<evidence type="ECO:0000313" key="8">
    <source>
        <dbReference type="EMBL" id="ADD43414.1"/>
    </source>
</evidence>
<dbReference type="InterPro" id="IPR006311">
    <property type="entry name" value="TAT_signal"/>
</dbReference>
<evidence type="ECO:0000256" key="3">
    <source>
        <dbReference type="ARBA" id="ARBA00019758"/>
    </source>
</evidence>
<dbReference type="CDD" id="cd08586">
    <property type="entry name" value="PI-PLCc_BcPLC_like"/>
    <property type="match status" value="1"/>
</dbReference>
<dbReference type="InterPro" id="IPR017946">
    <property type="entry name" value="PLC-like_Pdiesterase_TIM-brl"/>
</dbReference>
<dbReference type="Proteomes" id="UP000000844">
    <property type="component" value="Chromosome"/>
</dbReference>
<dbReference type="PANTHER" id="PTHR13593:SF113">
    <property type="entry name" value="SI:DKEY-266F7.9"/>
    <property type="match status" value="1"/>
</dbReference>
<dbReference type="GO" id="GO:0006629">
    <property type="term" value="P:lipid metabolic process"/>
    <property type="evidence" value="ECO:0007669"/>
    <property type="project" value="InterPro"/>
</dbReference>
<feature type="domain" description="Phosphatidylinositol-specific phospholipase C X" evidence="7">
    <location>
        <begin position="48"/>
        <end position="185"/>
    </location>
</feature>
<dbReference type="Pfam" id="PF00388">
    <property type="entry name" value="PI-PLC-X"/>
    <property type="match status" value="1"/>
</dbReference>
<dbReference type="PANTHER" id="PTHR13593">
    <property type="match status" value="1"/>
</dbReference>
<dbReference type="SMART" id="SM00148">
    <property type="entry name" value="PLCXc"/>
    <property type="match status" value="1"/>
</dbReference>
<evidence type="ECO:0000259" key="7">
    <source>
        <dbReference type="SMART" id="SM00148"/>
    </source>
</evidence>
<protein>
    <recommendedName>
        <fullName evidence="3">1-phosphatidylinositol phosphodiesterase</fullName>
        <ecNumber evidence="2">4.6.1.13</ecNumber>
    </recommendedName>
    <alternativeName>
        <fullName evidence="4">Phosphatidylinositol diacylglycerol-lyase</fullName>
    </alternativeName>
    <alternativeName>
        <fullName evidence="5">Phosphatidylinositol-specific phospholipase C</fullName>
    </alternativeName>
</protein>
<dbReference type="AlphaFoldDB" id="D3PXT4"/>
<dbReference type="PROSITE" id="PS51318">
    <property type="entry name" value="TAT"/>
    <property type="match status" value="1"/>
</dbReference>